<dbReference type="AlphaFoldDB" id="X1NJJ1"/>
<accession>X1NJJ1</accession>
<sequence length="54" mass="5896">MKLRAEDCGGARGDTYILIDIQADFSGDAKPIPKVKASELKAAIEALEKTCWRT</sequence>
<dbReference type="EMBL" id="BARV01015412">
    <property type="protein sequence ID" value="GAI30386.1"/>
    <property type="molecule type" value="Genomic_DNA"/>
</dbReference>
<reference evidence="1" key="1">
    <citation type="journal article" date="2014" name="Front. Microbiol.">
        <title>High frequency of phylogenetically diverse reductive dehalogenase-homologous genes in deep subseafloor sedimentary metagenomes.</title>
        <authorList>
            <person name="Kawai M."/>
            <person name="Futagami T."/>
            <person name="Toyoda A."/>
            <person name="Takaki Y."/>
            <person name="Nishi S."/>
            <person name="Hori S."/>
            <person name="Arai W."/>
            <person name="Tsubouchi T."/>
            <person name="Morono Y."/>
            <person name="Uchiyama I."/>
            <person name="Ito T."/>
            <person name="Fujiyama A."/>
            <person name="Inagaki F."/>
            <person name="Takami H."/>
        </authorList>
    </citation>
    <scope>NUCLEOTIDE SEQUENCE</scope>
    <source>
        <strain evidence="1">Expedition CK06-06</strain>
    </source>
</reference>
<evidence type="ECO:0000313" key="1">
    <source>
        <dbReference type="EMBL" id="GAI30386.1"/>
    </source>
</evidence>
<gene>
    <name evidence="1" type="ORF">S06H3_26637</name>
</gene>
<proteinExistence type="predicted"/>
<comment type="caution">
    <text evidence="1">The sequence shown here is derived from an EMBL/GenBank/DDBJ whole genome shotgun (WGS) entry which is preliminary data.</text>
</comment>
<protein>
    <submittedName>
        <fullName evidence="1">Uncharacterized protein</fullName>
    </submittedName>
</protein>
<name>X1NJJ1_9ZZZZ</name>
<organism evidence="1">
    <name type="scientific">marine sediment metagenome</name>
    <dbReference type="NCBI Taxonomy" id="412755"/>
    <lineage>
        <taxon>unclassified sequences</taxon>
        <taxon>metagenomes</taxon>
        <taxon>ecological metagenomes</taxon>
    </lineage>
</organism>